<proteinExistence type="predicted"/>
<sequence length="403" mass="43349">MDFEQYGQSSQQPRQRRRRAGKRRLNNKVPIKARLALDAQLRGKVGILSEDLANDLFQQQALQYVTTSDNGVLYVAIAPHTPTYTPVEDQAWTILPVRIQPTERSPVPMSHSSVVFGESADSLQPFLQALGKVGSSRNSLQAHRSVERHLLRNHDDVQSKFGGGFTNAQGPNGLWGKAGKLIEAKEYSKRAAADAEQRLTAAFREALGAQRIVLPLPLPSHPITYAPPPPARISFCEPVSQGLLMPTTKIVLVQARPQGLRAQQTVPSRSALPKQVAEDEADDTSNEQFYSAAEDKPGESGTEMVVTSAAEESETEGSTGSMSDSSDDSLEDMISLSAPELAQPPSGVMSSLTSATPRAGSRRSNGIHTPGSVTSNFTSATMRPGRGGGKTFQGRRSPAASPK</sequence>
<feature type="compositionally biased region" description="Low complexity" evidence="1">
    <location>
        <begin position="1"/>
        <end position="13"/>
    </location>
</feature>
<organism evidence="2 3">
    <name type="scientific">Penicillium chrysogenum</name>
    <name type="common">Penicillium notatum</name>
    <dbReference type="NCBI Taxonomy" id="5076"/>
    <lineage>
        <taxon>Eukaryota</taxon>
        <taxon>Fungi</taxon>
        <taxon>Dikarya</taxon>
        <taxon>Ascomycota</taxon>
        <taxon>Pezizomycotina</taxon>
        <taxon>Eurotiomycetes</taxon>
        <taxon>Eurotiomycetidae</taxon>
        <taxon>Eurotiales</taxon>
        <taxon>Aspergillaceae</taxon>
        <taxon>Penicillium</taxon>
        <taxon>Penicillium chrysogenum species complex</taxon>
    </lineage>
</organism>
<evidence type="ECO:0000313" key="2">
    <source>
        <dbReference type="EMBL" id="KAJ5264789.1"/>
    </source>
</evidence>
<dbReference type="EMBL" id="JAPVEB010000004">
    <property type="protein sequence ID" value="KAJ5264789.1"/>
    <property type="molecule type" value="Genomic_DNA"/>
</dbReference>
<feature type="region of interest" description="Disordered" evidence="1">
    <location>
        <begin position="259"/>
        <end position="403"/>
    </location>
</feature>
<protein>
    <submittedName>
        <fullName evidence="2">Peroxin-6</fullName>
    </submittedName>
</protein>
<keyword evidence="3" id="KW-1185">Reference proteome</keyword>
<accession>A0ABQ8WGQ9</accession>
<gene>
    <name evidence="2" type="ORF">N7505_007582</name>
</gene>
<name>A0ABQ8WGQ9_PENCH</name>
<comment type="caution">
    <text evidence="2">The sequence shown here is derived from an EMBL/GenBank/DDBJ whole genome shotgun (WGS) entry which is preliminary data.</text>
</comment>
<dbReference type="Proteomes" id="UP001220256">
    <property type="component" value="Unassembled WGS sequence"/>
</dbReference>
<reference evidence="2 3" key="1">
    <citation type="journal article" date="2023" name="IMA Fungus">
        <title>Comparative genomic study of the Penicillium genus elucidates a diverse pangenome and 15 lateral gene transfer events.</title>
        <authorList>
            <person name="Petersen C."/>
            <person name="Sorensen T."/>
            <person name="Nielsen M.R."/>
            <person name="Sondergaard T.E."/>
            <person name="Sorensen J.L."/>
            <person name="Fitzpatrick D.A."/>
            <person name="Frisvad J.C."/>
            <person name="Nielsen K.L."/>
        </authorList>
    </citation>
    <scope>NUCLEOTIDE SEQUENCE [LARGE SCALE GENOMIC DNA]</scope>
    <source>
        <strain evidence="2 3">IBT 3361</strain>
    </source>
</reference>
<dbReference type="Pfam" id="PF23120">
    <property type="entry name" value="PEX6_N"/>
    <property type="match status" value="1"/>
</dbReference>
<feature type="compositionally biased region" description="Basic residues" evidence="1">
    <location>
        <begin position="14"/>
        <end position="25"/>
    </location>
</feature>
<evidence type="ECO:0000313" key="3">
    <source>
        <dbReference type="Proteomes" id="UP001220256"/>
    </source>
</evidence>
<feature type="region of interest" description="Disordered" evidence="1">
    <location>
        <begin position="1"/>
        <end position="25"/>
    </location>
</feature>
<evidence type="ECO:0000256" key="1">
    <source>
        <dbReference type="SAM" id="MobiDB-lite"/>
    </source>
</evidence>
<feature type="compositionally biased region" description="Polar residues" evidence="1">
    <location>
        <begin position="348"/>
        <end position="381"/>
    </location>
</feature>